<organism evidence="1 2">
    <name type="scientific">Onchocerca volvulus</name>
    <dbReference type="NCBI Taxonomy" id="6282"/>
    <lineage>
        <taxon>Eukaryota</taxon>
        <taxon>Metazoa</taxon>
        <taxon>Ecdysozoa</taxon>
        <taxon>Nematoda</taxon>
        <taxon>Chromadorea</taxon>
        <taxon>Rhabditida</taxon>
        <taxon>Spirurina</taxon>
        <taxon>Spiruromorpha</taxon>
        <taxon>Filarioidea</taxon>
        <taxon>Onchocercidae</taxon>
        <taxon>Onchocerca</taxon>
    </lineage>
</organism>
<accession>A0A8R1TIV1</accession>
<reference evidence="2" key="1">
    <citation type="submission" date="2013-10" db="EMBL/GenBank/DDBJ databases">
        <title>Genome sequencing of Onchocerca volvulus.</title>
        <authorList>
            <person name="Cotton J."/>
            <person name="Tsai J."/>
            <person name="Stanley E."/>
            <person name="Tracey A."/>
            <person name="Holroyd N."/>
            <person name="Lustigman S."/>
            <person name="Berriman M."/>
        </authorList>
    </citation>
    <scope>NUCLEOTIDE SEQUENCE</scope>
</reference>
<protein>
    <submittedName>
        <fullName evidence="1">Uncharacterized protein</fullName>
    </submittedName>
</protein>
<evidence type="ECO:0000313" key="2">
    <source>
        <dbReference type="Proteomes" id="UP000024404"/>
    </source>
</evidence>
<proteinExistence type="predicted"/>
<evidence type="ECO:0000313" key="1">
    <source>
        <dbReference type="EnsemblMetazoa" id="OVOC10183.1"/>
    </source>
</evidence>
<reference evidence="1" key="2">
    <citation type="submission" date="2022-06" db="UniProtKB">
        <authorList>
            <consortium name="EnsemblMetazoa"/>
        </authorList>
    </citation>
    <scope>IDENTIFICATION</scope>
</reference>
<keyword evidence="2" id="KW-1185">Reference proteome</keyword>
<dbReference type="EnsemblMetazoa" id="OVOC10183.1">
    <property type="protein sequence ID" value="OVOC10183.1"/>
    <property type="gene ID" value="WBGene00246992"/>
</dbReference>
<dbReference type="Proteomes" id="UP000024404">
    <property type="component" value="Unassembled WGS sequence"/>
</dbReference>
<sequence length="171" mass="20412">LGCNLSDHQACDELCKQDSYWYGHCATWDGRDFTCSCYQYKIPLNGSLCIEMQQTCNEYCINKYKYRTFCCYFFISYKFGFKNREKDTEYLRKVRHSRKRSIEIDSYSINNVEISLEKEKTEIHEKHFSSFNWQKQYTGLEGGYCYVYASWTAPNGTTQCKCFEELLQPVR</sequence>
<dbReference type="AlphaFoldDB" id="A0A8R1TIV1"/>
<name>A0A8R1TIV1_ONCVO</name>
<dbReference type="EMBL" id="CMVM020000326">
    <property type="status" value="NOT_ANNOTATED_CDS"/>
    <property type="molecule type" value="Genomic_DNA"/>
</dbReference>